<dbReference type="Proteomes" id="UP000887574">
    <property type="component" value="Unplaced"/>
</dbReference>
<sequence length="183" mass="20881">MFAILAASLMLVTPGLMLPLVIILCNRRTRKMDIVSEHDFGKNNSKGLVSDFTQTSLGRIPISSKREDSTQSSGRNVPKSSELKSKGAKKHSLRAAQPPEANDQHKLEAERRERRKQQALKQRESRQNYYRQIHNRASENTLFEVRNEEMPEIDLVPQYYAKKSCSRPATALRSPALKWTNFG</sequence>
<evidence type="ECO:0000313" key="2">
    <source>
        <dbReference type="Proteomes" id="UP000887574"/>
    </source>
</evidence>
<evidence type="ECO:0000313" key="3">
    <source>
        <dbReference type="WBParaSite" id="jg8319"/>
    </source>
</evidence>
<feature type="region of interest" description="Disordered" evidence="1">
    <location>
        <begin position="59"/>
        <end position="128"/>
    </location>
</feature>
<proteinExistence type="predicted"/>
<evidence type="ECO:0000256" key="1">
    <source>
        <dbReference type="SAM" id="MobiDB-lite"/>
    </source>
</evidence>
<feature type="compositionally biased region" description="Basic and acidic residues" evidence="1">
    <location>
        <begin position="102"/>
        <end position="112"/>
    </location>
</feature>
<reference evidence="3" key="1">
    <citation type="submission" date="2022-11" db="UniProtKB">
        <authorList>
            <consortium name="WormBaseParasite"/>
        </authorList>
    </citation>
    <scope>IDENTIFICATION</scope>
</reference>
<feature type="compositionally biased region" description="Polar residues" evidence="1">
    <location>
        <begin position="70"/>
        <end position="79"/>
    </location>
</feature>
<dbReference type="WBParaSite" id="jg8319">
    <property type="protein sequence ID" value="jg8319"/>
    <property type="gene ID" value="jg8319"/>
</dbReference>
<accession>A0A915EP45</accession>
<name>A0A915EP45_9BILA</name>
<dbReference type="AlphaFoldDB" id="A0A915EP45"/>
<keyword evidence="2" id="KW-1185">Reference proteome</keyword>
<organism evidence="2 3">
    <name type="scientific">Ditylenchus dipsaci</name>
    <dbReference type="NCBI Taxonomy" id="166011"/>
    <lineage>
        <taxon>Eukaryota</taxon>
        <taxon>Metazoa</taxon>
        <taxon>Ecdysozoa</taxon>
        <taxon>Nematoda</taxon>
        <taxon>Chromadorea</taxon>
        <taxon>Rhabditida</taxon>
        <taxon>Tylenchina</taxon>
        <taxon>Tylenchomorpha</taxon>
        <taxon>Sphaerularioidea</taxon>
        <taxon>Anguinidae</taxon>
        <taxon>Anguininae</taxon>
        <taxon>Ditylenchus</taxon>
    </lineage>
</organism>
<protein>
    <submittedName>
        <fullName evidence="3">Uncharacterized protein</fullName>
    </submittedName>
</protein>